<dbReference type="InterPro" id="IPR019422">
    <property type="entry name" value="7TM_GPCR_serpentine_rcpt_Srh"/>
</dbReference>
<keyword evidence="1" id="KW-1133">Transmembrane helix</keyword>
<keyword evidence="1" id="KW-0472">Membrane</keyword>
<feature type="transmembrane region" description="Helical" evidence="1">
    <location>
        <begin position="165"/>
        <end position="185"/>
    </location>
</feature>
<dbReference type="Gene3D" id="1.20.1070.10">
    <property type="entry name" value="Rhodopsin 7-helix transmembrane proteins"/>
    <property type="match status" value="1"/>
</dbReference>
<proteinExistence type="predicted"/>
<dbReference type="PANTHER" id="PTHR46891">
    <property type="entry name" value="SERPENTINE RECEPTOR, CLASS H-RELATED"/>
    <property type="match status" value="1"/>
</dbReference>
<dbReference type="WBParaSite" id="L893_g5841.t1">
    <property type="protein sequence ID" value="L893_g5841.t1"/>
    <property type="gene ID" value="L893_g5841"/>
</dbReference>
<feature type="transmembrane region" description="Helical" evidence="1">
    <location>
        <begin position="119"/>
        <end position="144"/>
    </location>
</feature>
<feature type="transmembrane region" description="Helical" evidence="1">
    <location>
        <begin position="44"/>
        <end position="64"/>
    </location>
</feature>
<dbReference type="SUPFAM" id="SSF81321">
    <property type="entry name" value="Family A G protein-coupled receptor-like"/>
    <property type="match status" value="1"/>
</dbReference>
<dbReference type="Proteomes" id="UP000095287">
    <property type="component" value="Unplaced"/>
</dbReference>
<dbReference type="AlphaFoldDB" id="A0A1I8AGY9"/>
<evidence type="ECO:0000313" key="3">
    <source>
        <dbReference type="WBParaSite" id="L893_g5841.t1"/>
    </source>
</evidence>
<keyword evidence="2" id="KW-1185">Reference proteome</keyword>
<evidence type="ECO:0000256" key="1">
    <source>
        <dbReference type="SAM" id="Phobius"/>
    </source>
</evidence>
<protein>
    <submittedName>
        <fullName evidence="3">G_PROTEIN_RECEP_F1_2 domain-containing protein</fullName>
    </submittedName>
</protein>
<feature type="transmembrane region" description="Helical" evidence="1">
    <location>
        <begin position="320"/>
        <end position="343"/>
    </location>
</feature>
<name>A0A1I8AGY9_9BILA</name>
<dbReference type="Pfam" id="PF10318">
    <property type="entry name" value="7TM_GPCR_Srh"/>
    <property type="match status" value="2"/>
</dbReference>
<accession>A0A1I8AGY9</accession>
<feature type="transmembrane region" description="Helical" evidence="1">
    <location>
        <begin position="219"/>
        <end position="241"/>
    </location>
</feature>
<keyword evidence="1" id="KW-0812">Transmembrane</keyword>
<evidence type="ECO:0000313" key="2">
    <source>
        <dbReference type="Proteomes" id="UP000095287"/>
    </source>
</evidence>
<feature type="transmembrane region" description="Helical" evidence="1">
    <location>
        <begin position="283"/>
        <end position="308"/>
    </location>
</feature>
<feature type="transmembrane region" description="Helical" evidence="1">
    <location>
        <begin position="76"/>
        <end position="99"/>
    </location>
</feature>
<organism evidence="2 3">
    <name type="scientific">Steinernema glaseri</name>
    <dbReference type="NCBI Taxonomy" id="37863"/>
    <lineage>
        <taxon>Eukaryota</taxon>
        <taxon>Metazoa</taxon>
        <taxon>Ecdysozoa</taxon>
        <taxon>Nematoda</taxon>
        <taxon>Chromadorea</taxon>
        <taxon>Rhabditida</taxon>
        <taxon>Tylenchina</taxon>
        <taxon>Panagrolaimomorpha</taxon>
        <taxon>Strongyloidoidea</taxon>
        <taxon>Steinernematidae</taxon>
        <taxon>Steinernema</taxon>
    </lineage>
</organism>
<sequence>MCEYCRGFNEKARVPTTGFKGLNNTHSTVLFTMSKPYDIVYNRIMDITAVVHIPIKIFTLVIVVRYTPPSMRYLSMFLLNGFLWNFVANIMMTFLHPYPMFPAQCFRIDGWFSSIGGEVFRHVMFFFLIICMLNITLANVLTFAYRLCIFHYSDDPTKIRIWRSVATCVASYLGVFVLAAMLYYYSTVSTAAYPLKEELPESEGLFCLKPYGLEKTFTVVLFVVGVVTKLVCVFVLTILLLRRIAKKSGTMQQNILDKHREILWILIMITIVPQNILDKHREILWILIMITIVPVVFGCIPLLVVTATLYNPRLPYGSEIFMACFVVLANHGSLYAVALIVALKPYRDATRRIISNIRNFKLNNGIATARLLFVPRGNE</sequence>
<reference evidence="3" key="1">
    <citation type="submission" date="2016-11" db="UniProtKB">
        <authorList>
            <consortium name="WormBaseParasite"/>
        </authorList>
    </citation>
    <scope>IDENTIFICATION</scope>
</reference>